<dbReference type="Gene3D" id="3.30.470.20">
    <property type="entry name" value="ATP-grasp fold, B domain"/>
    <property type="match status" value="1"/>
</dbReference>
<dbReference type="InterPro" id="IPR011054">
    <property type="entry name" value="Rudment_hybrid_motif"/>
</dbReference>
<dbReference type="PROSITE" id="PS00188">
    <property type="entry name" value="BIOTIN"/>
    <property type="match status" value="1"/>
</dbReference>
<evidence type="ECO:0000313" key="10">
    <source>
        <dbReference type="EMBL" id="UOA17196.1"/>
    </source>
</evidence>
<dbReference type="Proteomes" id="UP000831019">
    <property type="component" value="Plasmid pDSM109990_e"/>
</dbReference>
<organism evidence="10 11">
    <name type="scientific">Sulfitobacter dubius</name>
    <dbReference type="NCBI Taxonomy" id="218673"/>
    <lineage>
        <taxon>Bacteria</taxon>
        <taxon>Pseudomonadati</taxon>
        <taxon>Pseudomonadota</taxon>
        <taxon>Alphaproteobacteria</taxon>
        <taxon>Rhodobacterales</taxon>
        <taxon>Roseobacteraceae</taxon>
        <taxon>Sulfitobacter</taxon>
    </lineage>
</organism>
<name>A0ABY3ZRE6_9RHOB</name>
<dbReference type="InterPro" id="IPR016185">
    <property type="entry name" value="PreATP-grasp_dom_sf"/>
</dbReference>
<evidence type="ECO:0000259" key="8">
    <source>
        <dbReference type="PROSITE" id="PS50975"/>
    </source>
</evidence>
<keyword evidence="3 6" id="KW-0547">Nucleotide-binding</keyword>
<dbReference type="PANTHER" id="PTHR18866">
    <property type="entry name" value="CARBOXYLASE:PYRUVATE/ACETYL-COA/PROPIONYL-COA CARBOXYLASE"/>
    <property type="match status" value="1"/>
</dbReference>
<evidence type="ECO:0000256" key="3">
    <source>
        <dbReference type="ARBA" id="ARBA00022741"/>
    </source>
</evidence>
<dbReference type="InterPro" id="IPR011761">
    <property type="entry name" value="ATP-grasp"/>
</dbReference>
<geneLocation type="plasmid" evidence="10 11">
    <name>pDSM109990_e</name>
</geneLocation>
<dbReference type="InterPro" id="IPR000089">
    <property type="entry name" value="Biotin_lipoyl"/>
</dbReference>
<dbReference type="PROSITE" id="PS50968">
    <property type="entry name" value="BIOTINYL_LIPOYL"/>
    <property type="match status" value="1"/>
</dbReference>
<reference evidence="11" key="1">
    <citation type="journal article" date="2022" name="Microorganisms">
        <title>Beyond the ABCs#Discovery of Three New Plasmid Types in Rhodobacterales (RepQ, RepY, RepW).</title>
        <authorList>
            <person name="Freese H.M."/>
            <person name="Ringel V."/>
            <person name="Overmann J."/>
            <person name="Petersen J."/>
        </authorList>
    </citation>
    <scope>NUCLEOTIDE SEQUENCE [LARGE SCALE GENOMIC DNA]</scope>
    <source>
        <strain evidence="11">DSM 109990</strain>
        <plasmid evidence="11">pDSM109990_e</plasmid>
    </source>
</reference>
<evidence type="ECO:0000256" key="2">
    <source>
        <dbReference type="ARBA" id="ARBA00022598"/>
    </source>
</evidence>
<protein>
    <submittedName>
        <fullName evidence="10">Acetyl-/propionyl-coenzyme A carboxylase alpha chain</fullName>
    </submittedName>
</protein>
<dbReference type="Pfam" id="PF02786">
    <property type="entry name" value="CPSase_L_D2"/>
    <property type="match status" value="1"/>
</dbReference>
<keyword evidence="4 6" id="KW-0067">ATP-binding</keyword>
<dbReference type="PROSITE" id="PS00867">
    <property type="entry name" value="CPSASE_2"/>
    <property type="match status" value="1"/>
</dbReference>
<feature type="domain" description="Lipoyl-binding" evidence="7">
    <location>
        <begin position="580"/>
        <end position="654"/>
    </location>
</feature>
<dbReference type="InterPro" id="IPR011764">
    <property type="entry name" value="Biotin_carboxylation_dom"/>
</dbReference>
<dbReference type="PROSITE" id="PS50979">
    <property type="entry name" value="BC"/>
    <property type="match status" value="1"/>
</dbReference>
<gene>
    <name evidence="10" type="primary">accA1_3</name>
    <name evidence="10" type="ORF">DSM109990_04095</name>
</gene>
<dbReference type="InterPro" id="IPR005479">
    <property type="entry name" value="CPAse_ATP-bd"/>
</dbReference>
<accession>A0ABY3ZRE6</accession>
<sequence>MIQKLFIANRGEIACRIMRTCERMGIGVVTCHSDADATALHVNASPQSVRIGPAPSVKSYLDGAAIIRAALETGCDALHPGYGFLSESADFAAAVEAAGLIFVGPAPETIESMGDKARAKTIMIEAGVATVPGGSHASDDPAQVAEWLETFEFPALLKPVAGGGGKGMVVLDAPPKGDEITAAIRTAKASFGDGRLLVEQMISAPRHIEVQIFGDGCGNVVHLYDRECSLQRRHQKVIEEAPATNLPETLRQNMIAAAVRGARALNYRNAGTFEFIVDAQGYYFLEVNTRLQVEHPVTEEVTGLDLVEWQLRIASGEKLPLTQDEISYQGHAFESRIYAEDPGAGFQPSSGRITGLAWPMDARVEAGIEDGGYVSPFYDPMIAKIITTGADRPTALAQMTEALTNTRILGVATNLGFLRQLCAATKVAEALANTGFIDANTDSLITPPPLVLLIAAAAAAEIMAQKPKVQGQTSPWSSDAWAGLCDRHQLDPRAPFGRLALAHGDQHAIACVQLIRDSTLWLNIALDGQSHSITATANCCDGMIQGHCGPHDWVAIPDILGVDLIFEGTRHRLSATNTAAQDELDPAARSPLPGVVSALPLRVGDIVAKGDTVAVVEAMKMENALLAPMSGTIDEVNCEMGQQVTAGQILVVITPQTSEA</sequence>
<keyword evidence="11" id="KW-1185">Reference proteome</keyword>
<evidence type="ECO:0000256" key="1">
    <source>
        <dbReference type="ARBA" id="ARBA00001953"/>
    </source>
</evidence>
<dbReference type="RefSeq" id="WP_243264008.1">
    <property type="nucleotide sequence ID" value="NZ_CP085149.1"/>
</dbReference>
<evidence type="ECO:0000256" key="4">
    <source>
        <dbReference type="ARBA" id="ARBA00022840"/>
    </source>
</evidence>
<dbReference type="PROSITE" id="PS50975">
    <property type="entry name" value="ATP_GRASP"/>
    <property type="match status" value="1"/>
</dbReference>
<dbReference type="InterPro" id="IPR011053">
    <property type="entry name" value="Single_hybrid_motif"/>
</dbReference>
<evidence type="ECO:0000313" key="11">
    <source>
        <dbReference type="Proteomes" id="UP000831019"/>
    </source>
</evidence>
<dbReference type="InterPro" id="IPR005481">
    <property type="entry name" value="BC-like_N"/>
</dbReference>
<keyword evidence="5" id="KW-0092">Biotin</keyword>
<feature type="domain" description="Biotin carboxylation" evidence="9">
    <location>
        <begin position="1"/>
        <end position="442"/>
    </location>
</feature>
<evidence type="ECO:0000256" key="6">
    <source>
        <dbReference type="PROSITE-ProRule" id="PRU00409"/>
    </source>
</evidence>
<comment type="cofactor">
    <cofactor evidence="1">
        <name>biotin</name>
        <dbReference type="ChEBI" id="CHEBI:57586"/>
    </cofactor>
</comment>
<feature type="domain" description="ATP-grasp" evidence="8">
    <location>
        <begin position="120"/>
        <end position="315"/>
    </location>
</feature>
<dbReference type="InterPro" id="IPR001882">
    <property type="entry name" value="Biotin_BS"/>
</dbReference>
<dbReference type="Pfam" id="PF00364">
    <property type="entry name" value="Biotin_lipoyl"/>
    <property type="match status" value="1"/>
</dbReference>
<dbReference type="Pfam" id="PF00289">
    <property type="entry name" value="Biotin_carb_N"/>
    <property type="match status" value="1"/>
</dbReference>
<keyword evidence="10" id="KW-0614">Plasmid</keyword>
<evidence type="ECO:0000259" key="9">
    <source>
        <dbReference type="PROSITE" id="PS50979"/>
    </source>
</evidence>
<evidence type="ECO:0000259" key="7">
    <source>
        <dbReference type="PROSITE" id="PS50968"/>
    </source>
</evidence>
<proteinExistence type="predicted"/>
<dbReference type="SUPFAM" id="SSF52440">
    <property type="entry name" value="PreATP-grasp domain"/>
    <property type="match status" value="1"/>
</dbReference>
<dbReference type="InterPro" id="IPR005482">
    <property type="entry name" value="Biotin_COase_C"/>
</dbReference>
<keyword evidence="2" id="KW-0436">Ligase</keyword>
<dbReference type="SUPFAM" id="SSF51246">
    <property type="entry name" value="Rudiment single hybrid motif"/>
    <property type="match status" value="1"/>
</dbReference>
<dbReference type="Gene3D" id="2.40.50.100">
    <property type="match status" value="1"/>
</dbReference>
<dbReference type="Pfam" id="PF02785">
    <property type="entry name" value="Biotin_carb_C"/>
    <property type="match status" value="1"/>
</dbReference>
<dbReference type="CDD" id="cd06850">
    <property type="entry name" value="biotinyl_domain"/>
    <property type="match status" value="1"/>
</dbReference>
<dbReference type="EMBL" id="CP085149">
    <property type="protein sequence ID" value="UOA17196.1"/>
    <property type="molecule type" value="Genomic_DNA"/>
</dbReference>
<evidence type="ECO:0000256" key="5">
    <source>
        <dbReference type="ARBA" id="ARBA00023267"/>
    </source>
</evidence>
<dbReference type="PANTHER" id="PTHR18866:SF33">
    <property type="entry name" value="METHYLCROTONOYL-COA CARBOXYLASE SUBUNIT ALPHA, MITOCHONDRIAL-RELATED"/>
    <property type="match status" value="1"/>
</dbReference>
<dbReference type="InterPro" id="IPR050856">
    <property type="entry name" value="Biotin_carboxylase_complex"/>
</dbReference>
<dbReference type="SUPFAM" id="SSF56059">
    <property type="entry name" value="Glutathione synthetase ATP-binding domain-like"/>
    <property type="match status" value="1"/>
</dbReference>
<dbReference type="SUPFAM" id="SSF51230">
    <property type="entry name" value="Single hybrid motif"/>
    <property type="match status" value="1"/>
</dbReference>
<dbReference type="SMART" id="SM00878">
    <property type="entry name" value="Biotin_carb_C"/>
    <property type="match status" value="1"/>
</dbReference>